<dbReference type="Gene3D" id="3.20.20.380">
    <property type="entry name" value="Copper homeostasis (CutC) domain"/>
    <property type="match status" value="1"/>
</dbReference>
<proteinExistence type="inferred from homology"/>
<dbReference type="AlphaFoldDB" id="A0A1S1YVG7"/>
<dbReference type="EMBL" id="JRYR02000001">
    <property type="protein sequence ID" value="OHX65016.1"/>
    <property type="molecule type" value="Genomic_DNA"/>
</dbReference>
<dbReference type="PANTHER" id="PTHR12598">
    <property type="entry name" value="COPPER HOMEOSTASIS PROTEIN CUTC"/>
    <property type="match status" value="1"/>
</dbReference>
<accession>A0A1S1YVG7</accession>
<sequence length="247" mass="26756">MKTTLEICAYTVDSAMNAQAGGADRVELCGGRLEGGTTPSKGTMKVAREKVGIDIFPIIRPRGGDFFFSDIEFEEMLEDVKVAKELGMNGVVIGALTAEGEIDIERCKPLVDAAKPMQVTFHRAFDMTKDTKISLENLIQLGVDRVLTSGQKMTAPEGMETLKALVDQADGRIEIMAGSGVLPTNVKEIVEKTGVSAVHSSASKVIESAMKFKNEKVAMSKDSLDSEYQRSITCEQVVSNLRSELTK</sequence>
<dbReference type="OrthoDB" id="9815677at2"/>
<dbReference type="HAMAP" id="MF_00795">
    <property type="entry name" value="CutC"/>
    <property type="match status" value="1"/>
</dbReference>
<comment type="caution">
    <text evidence="3">The sequence shown here is derived from an EMBL/GenBank/DDBJ whole genome shotgun (WGS) entry which is preliminary data.</text>
</comment>
<name>A0A1S1YVG7_FLAPC</name>
<comment type="subcellular location">
    <subcellularLocation>
        <location evidence="2">Cytoplasm</location>
    </subcellularLocation>
</comment>
<dbReference type="GO" id="GO:0005737">
    <property type="term" value="C:cytoplasm"/>
    <property type="evidence" value="ECO:0007669"/>
    <property type="project" value="UniProtKB-SubCell"/>
</dbReference>
<dbReference type="RefSeq" id="WP_044224337.1">
    <property type="nucleotide sequence ID" value="NZ_JRYR02000001.1"/>
</dbReference>
<dbReference type="InterPro" id="IPR036822">
    <property type="entry name" value="CutC-like_dom_sf"/>
</dbReference>
<comment type="caution">
    <text evidence="2">Once thought to be involved in copper homeostasis, experiments in E.coli have shown this is not the case.</text>
</comment>
<dbReference type="Proteomes" id="UP000179797">
    <property type="component" value="Unassembled WGS sequence"/>
</dbReference>
<organism evidence="3 4">
    <name type="scientific">Flammeovirga pacifica</name>
    <dbReference type="NCBI Taxonomy" id="915059"/>
    <lineage>
        <taxon>Bacteria</taxon>
        <taxon>Pseudomonadati</taxon>
        <taxon>Bacteroidota</taxon>
        <taxon>Cytophagia</taxon>
        <taxon>Cytophagales</taxon>
        <taxon>Flammeovirgaceae</taxon>
        <taxon>Flammeovirga</taxon>
    </lineage>
</organism>
<dbReference type="Pfam" id="PF03932">
    <property type="entry name" value="CutC"/>
    <property type="match status" value="1"/>
</dbReference>
<dbReference type="GO" id="GO:0005507">
    <property type="term" value="F:copper ion binding"/>
    <property type="evidence" value="ECO:0007669"/>
    <property type="project" value="TreeGrafter"/>
</dbReference>
<evidence type="ECO:0000256" key="1">
    <source>
        <dbReference type="ARBA" id="ARBA00007768"/>
    </source>
</evidence>
<dbReference type="FunFam" id="3.20.20.380:FF:000001">
    <property type="entry name" value="Copper homeostasis protein CutC"/>
    <property type="match status" value="1"/>
</dbReference>
<reference evidence="3 4" key="1">
    <citation type="journal article" date="2012" name="Int. J. Syst. Evol. Microbiol.">
        <title>Flammeovirga pacifica sp. nov., isolated from deep-sea sediment.</title>
        <authorList>
            <person name="Xu H."/>
            <person name="Fu Y."/>
            <person name="Yang N."/>
            <person name="Ding Z."/>
            <person name="Lai Q."/>
            <person name="Zeng R."/>
        </authorList>
    </citation>
    <scope>NUCLEOTIDE SEQUENCE [LARGE SCALE GENOMIC DNA]</scope>
    <source>
        <strain evidence="4">DSM 24597 / LMG 26175 / WPAGA1</strain>
    </source>
</reference>
<protein>
    <recommendedName>
        <fullName evidence="2">PF03932 family protein CutC</fullName>
    </recommendedName>
</protein>
<evidence type="ECO:0000313" key="4">
    <source>
        <dbReference type="Proteomes" id="UP000179797"/>
    </source>
</evidence>
<evidence type="ECO:0000313" key="3">
    <source>
        <dbReference type="EMBL" id="OHX65016.1"/>
    </source>
</evidence>
<keyword evidence="4" id="KW-1185">Reference proteome</keyword>
<comment type="similarity">
    <text evidence="1 2">Belongs to the CutC family.</text>
</comment>
<gene>
    <name evidence="2" type="primary">cutC</name>
    <name evidence="3" type="ORF">NH26_00940</name>
</gene>
<dbReference type="STRING" id="915059.NH26_00940"/>
<dbReference type="InterPro" id="IPR005627">
    <property type="entry name" value="CutC-like"/>
</dbReference>
<evidence type="ECO:0000256" key="2">
    <source>
        <dbReference type="HAMAP-Rule" id="MF_00795"/>
    </source>
</evidence>
<dbReference type="SUPFAM" id="SSF110395">
    <property type="entry name" value="CutC-like"/>
    <property type="match status" value="1"/>
</dbReference>
<keyword evidence="2" id="KW-0963">Cytoplasm</keyword>
<dbReference type="PANTHER" id="PTHR12598:SF0">
    <property type="entry name" value="COPPER HOMEOSTASIS PROTEIN CUTC HOMOLOG"/>
    <property type="match status" value="1"/>
</dbReference>